<dbReference type="InterPro" id="IPR013912">
    <property type="entry name" value="Adenylate_cyclase-assoc_CAP_C"/>
</dbReference>
<dbReference type="EMBL" id="BFAA01006625">
    <property type="protein sequence ID" value="GCB63206.1"/>
    <property type="molecule type" value="Genomic_DNA"/>
</dbReference>
<dbReference type="OMA" id="GKRNDYF"/>
<reference evidence="7 8" key="1">
    <citation type="journal article" date="2018" name="Nat. Ecol. Evol.">
        <title>Shark genomes provide insights into elasmobranch evolution and the origin of vertebrates.</title>
        <authorList>
            <person name="Hara Y"/>
            <person name="Yamaguchi K"/>
            <person name="Onimaru K"/>
            <person name="Kadota M"/>
            <person name="Koyanagi M"/>
            <person name="Keeley SD"/>
            <person name="Tatsumi K"/>
            <person name="Tanaka K"/>
            <person name="Motone F"/>
            <person name="Kageyama Y"/>
            <person name="Nozu R"/>
            <person name="Adachi N"/>
            <person name="Nishimura O"/>
            <person name="Nakagawa R"/>
            <person name="Tanegashima C"/>
            <person name="Kiyatake I"/>
            <person name="Matsumoto R"/>
            <person name="Murakumo K"/>
            <person name="Nishida K"/>
            <person name="Terakita A"/>
            <person name="Kuratani S"/>
            <person name="Sato K"/>
            <person name="Hyodo S Kuraku.S."/>
        </authorList>
    </citation>
    <scope>NUCLEOTIDE SEQUENCE [LARGE SCALE GENOMIC DNA]</scope>
</reference>
<dbReference type="Proteomes" id="UP000288216">
    <property type="component" value="Unassembled WGS sequence"/>
</dbReference>
<dbReference type="GO" id="GO:0019933">
    <property type="term" value="P:cAMP-mediated signaling"/>
    <property type="evidence" value="ECO:0007669"/>
    <property type="project" value="TreeGrafter"/>
</dbReference>
<dbReference type="SMART" id="SM00673">
    <property type="entry name" value="CARP"/>
    <property type="match status" value="2"/>
</dbReference>
<dbReference type="InterPro" id="IPR017901">
    <property type="entry name" value="C-CAP_CF_C-like"/>
</dbReference>
<dbReference type="Gene3D" id="1.25.40.330">
    <property type="entry name" value="Adenylate cyclase-associated CAP, N-terminal domain"/>
    <property type="match status" value="1"/>
</dbReference>
<keyword evidence="8" id="KW-1185">Reference proteome</keyword>
<evidence type="ECO:0000313" key="8">
    <source>
        <dbReference type="Proteomes" id="UP000288216"/>
    </source>
</evidence>
<dbReference type="FunFam" id="2.160.20.70:FF:000001">
    <property type="entry name" value="Adenylyl cyclase-associated protein"/>
    <property type="match status" value="1"/>
</dbReference>
<dbReference type="SUPFAM" id="SSF101278">
    <property type="entry name" value="N-terminal domain of adenylylcyclase associated protein, CAP"/>
    <property type="match status" value="1"/>
</dbReference>
<evidence type="ECO:0000256" key="1">
    <source>
        <dbReference type="ARBA" id="ARBA00004202"/>
    </source>
</evidence>
<organism evidence="7 8">
    <name type="scientific">Scyliorhinus torazame</name>
    <name type="common">Cloudy catshark</name>
    <name type="synonym">Catulus torazame</name>
    <dbReference type="NCBI Taxonomy" id="75743"/>
    <lineage>
        <taxon>Eukaryota</taxon>
        <taxon>Metazoa</taxon>
        <taxon>Chordata</taxon>
        <taxon>Craniata</taxon>
        <taxon>Vertebrata</taxon>
        <taxon>Chondrichthyes</taxon>
        <taxon>Elasmobranchii</taxon>
        <taxon>Galeomorphii</taxon>
        <taxon>Galeoidea</taxon>
        <taxon>Carcharhiniformes</taxon>
        <taxon>Scyliorhinidae</taxon>
        <taxon>Scyliorhinus</taxon>
    </lineage>
</organism>
<proteinExistence type="inferred from homology"/>
<dbReference type="InterPro" id="IPR036222">
    <property type="entry name" value="CAP_N_sf"/>
</dbReference>
<dbReference type="InterPro" id="IPR006599">
    <property type="entry name" value="CARP_motif"/>
</dbReference>
<dbReference type="InterPro" id="IPR016098">
    <property type="entry name" value="CAP/MinC_C"/>
</dbReference>
<dbReference type="GO" id="GO:0005886">
    <property type="term" value="C:plasma membrane"/>
    <property type="evidence" value="ECO:0007669"/>
    <property type="project" value="UniProtKB-SubCell"/>
</dbReference>
<keyword evidence="3" id="KW-1003">Cell membrane</keyword>
<feature type="domain" description="C-CAP/cofactor C-like" evidence="6">
    <location>
        <begin position="306"/>
        <end position="447"/>
    </location>
</feature>
<feature type="compositionally biased region" description="Pro residues" evidence="5">
    <location>
        <begin position="228"/>
        <end position="240"/>
    </location>
</feature>
<dbReference type="InterPro" id="IPR028417">
    <property type="entry name" value="CAP_CS_C"/>
</dbReference>
<dbReference type="InterPro" id="IPR053950">
    <property type="entry name" value="CAP_N"/>
</dbReference>
<dbReference type="GO" id="GO:0003779">
    <property type="term" value="F:actin binding"/>
    <property type="evidence" value="ECO:0007669"/>
    <property type="project" value="InterPro"/>
</dbReference>
<protein>
    <recommendedName>
        <fullName evidence="6">C-CAP/cofactor C-like domain-containing protein</fullName>
    </recommendedName>
</protein>
<gene>
    <name evidence="7" type="ORF">scyTo_0013170</name>
</gene>
<sequence>MANMEALVQRLEKVVIQLETMEQSGRHGAGSHIATCSSEELAPFVQAFDELLDGPLTTYWKQSKEIGGDIGEHADLVLETVKMERAFLVIASKCQQPPVNELTQLLQPLSNRILQIQEFREKKRASKQFNHLSAISESIPALGWLAIAPKPGPYVKEMTDAAMFYTNRVLKEYKDTDKRHVEWVKAYISFWTELQAYIKANHTTGLSWNKTGPKAAISSAPPSSGGAAPPPPPGPPPPPAEACHSNTASSRAALFDELNKGSTVTSKLKHVPDSNKTHKNPALRNANAPVHTGPKPFKAATSSPKPAAKKEPPMLELEGKKWRVENQENVNNLVIQDTELKQVVYVYKCAHSTLNVKGKINSITVDNCKKMGLVFEDVVGIVEIINSRDVKIQVLGKVPTISINKTDGCHIYLSKDSLSCEIVSAKSSEMNVLVPVDDDFVECPIPEQFKTVWNGKKLATTVTEISC</sequence>
<accession>A0A401NQQ8</accession>
<dbReference type="InterPro" id="IPR001837">
    <property type="entry name" value="Adenylate_cyclase-assoc_CAP"/>
</dbReference>
<evidence type="ECO:0000256" key="4">
    <source>
        <dbReference type="ARBA" id="ARBA00023136"/>
    </source>
</evidence>
<comment type="subcellular location">
    <subcellularLocation>
        <location evidence="1">Cell membrane</location>
        <topology evidence="1">Peripheral membrane protein</topology>
    </subcellularLocation>
</comment>
<dbReference type="InterPro" id="IPR036223">
    <property type="entry name" value="CAP_C_sf"/>
</dbReference>
<evidence type="ECO:0000256" key="2">
    <source>
        <dbReference type="ARBA" id="ARBA00007659"/>
    </source>
</evidence>
<evidence type="ECO:0000313" key="7">
    <source>
        <dbReference type="EMBL" id="GCB63206.1"/>
    </source>
</evidence>
<dbReference type="PROSITE" id="PS01089">
    <property type="entry name" value="CAP_2"/>
    <property type="match status" value="1"/>
</dbReference>
<feature type="region of interest" description="Disordered" evidence="5">
    <location>
        <begin position="263"/>
        <end position="313"/>
    </location>
</feature>
<feature type="compositionally biased region" description="Low complexity" evidence="5">
    <location>
        <begin position="294"/>
        <end position="306"/>
    </location>
</feature>
<dbReference type="PROSITE" id="PS51329">
    <property type="entry name" value="C_CAP_COFACTOR_C"/>
    <property type="match status" value="1"/>
</dbReference>
<dbReference type="PANTHER" id="PTHR10652:SF0">
    <property type="entry name" value="ADENYLYL CYCLASE-ASSOCIATED PROTEIN"/>
    <property type="match status" value="1"/>
</dbReference>
<dbReference type="PANTHER" id="PTHR10652">
    <property type="entry name" value="ADENYLYL CYCLASE-ASSOCIATED PROTEIN"/>
    <property type="match status" value="1"/>
</dbReference>
<feature type="compositionally biased region" description="Low complexity" evidence="5">
    <location>
        <begin position="212"/>
        <end position="227"/>
    </location>
</feature>
<dbReference type="SUPFAM" id="SSF69340">
    <property type="entry name" value="C-terminal domain of adenylylcyclase associated protein"/>
    <property type="match status" value="1"/>
</dbReference>
<comment type="caution">
    <text evidence="7">The sequence shown here is derived from an EMBL/GenBank/DDBJ whole genome shotgun (WGS) entry which is preliminary data.</text>
</comment>
<dbReference type="GO" id="GO:0000902">
    <property type="term" value="P:cell morphogenesis"/>
    <property type="evidence" value="ECO:0007669"/>
    <property type="project" value="TreeGrafter"/>
</dbReference>
<evidence type="ECO:0000256" key="5">
    <source>
        <dbReference type="SAM" id="MobiDB-lite"/>
    </source>
</evidence>
<comment type="similarity">
    <text evidence="2">Belongs to the CAP family.</text>
</comment>
<dbReference type="AlphaFoldDB" id="A0A401NQQ8"/>
<feature type="region of interest" description="Disordered" evidence="5">
    <location>
        <begin position="208"/>
        <end position="248"/>
    </location>
</feature>
<dbReference type="OrthoDB" id="1601at2759"/>
<dbReference type="Gene3D" id="2.160.20.70">
    <property type="match status" value="1"/>
</dbReference>
<dbReference type="GO" id="GO:0007015">
    <property type="term" value="P:actin filament organization"/>
    <property type="evidence" value="ECO:0007669"/>
    <property type="project" value="TreeGrafter"/>
</dbReference>
<evidence type="ECO:0000256" key="3">
    <source>
        <dbReference type="ARBA" id="ARBA00022475"/>
    </source>
</evidence>
<dbReference type="GO" id="GO:0005737">
    <property type="term" value="C:cytoplasm"/>
    <property type="evidence" value="ECO:0007669"/>
    <property type="project" value="TreeGrafter"/>
</dbReference>
<dbReference type="Pfam" id="PF21938">
    <property type="entry name" value="CAP_N"/>
    <property type="match status" value="1"/>
</dbReference>
<dbReference type="STRING" id="75743.A0A401NQQ8"/>
<dbReference type="GO" id="GO:0008179">
    <property type="term" value="F:adenylate cyclase binding"/>
    <property type="evidence" value="ECO:0007669"/>
    <property type="project" value="TreeGrafter"/>
</dbReference>
<evidence type="ECO:0000259" key="6">
    <source>
        <dbReference type="PROSITE" id="PS51329"/>
    </source>
</evidence>
<name>A0A401NQQ8_SCYTO</name>
<dbReference type="Pfam" id="PF08603">
    <property type="entry name" value="CAP_C"/>
    <property type="match status" value="1"/>
</dbReference>
<dbReference type="FunFam" id="1.25.40.330:FF:000001">
    <property type="entry name" value="Adenylyl cyclase-associated protein"/>
    <property type="match status" value="1"/>
</dbReference>
<keyword evidence="4" id="KW-0472">Membrane</keyword>